<dbReference type="AlphaFoldDB" id="A0A512DR19"/>
<sequence>MEFNNLIILIATILLLVSIFTSLISFRIGAPLLLIFLGVGLAAGEDGIGGISFDNTPAAFLIGSVALAIILFESGFDTRFSSYRVAAAPALTLATVGVLITTGLVGLAAHVALSLPWRESLLLGAIVSSTDAAAVFFLLRVGGITLRDRVRSTLEIESGTNDPMSIFLTLALVQLITADGDQSPWHLPALFLSQIGGGVLFGLVGGWLLVLAINRVKLEPGLYPIVSLSMALFIFALAGVAEGSGFLAVYVAGLVAGNSKLRGAQSLRRFHNGLTWLSQIVMFVMLGLLASPAQFPSLFLPAAALAVVLILVARPIAIWLCLAPFRFTNNETTFIAWVGLRGAVSILLAIVPILFGLPDGQLYFNIAFLIVMMSLLVQGWTIRPLAHWLKLIVPPRIGPVDRVELELPGQADYELVAYTILEHSPVVSGHRLPRWARPSLIIRDGQVRTIHTVRHLQAGDLVYLFTAPSRVSMLDRLFGETRELAEDDRQFFGDLALKADMTVAALAELYGLPLSIRNAKLTLAELFRQEFRDAVEVGDRLRMGSVELIARDMQDGELRVVGLALEPAAPQSGPRPPAIPLPRDLIRMLEAARSRLYFRLWQRRQRRQARRAERLARRQAKRQAKDEASRSAD</sequence>
<dbReference type="OrthoDB" id="9810759at2"/>
<feature type="compositionally biased region" description="Basic and acidic residues" evidence="9">
    <location>
        <begin position="623"/>
        <end position="633"/>
    </location>
</feature>
<dbReference type="GO" id="GO:0005886">
    <property type="term" value="C:plasma membrane"/>
    <property type="evidence" value="ECO:0007669"/>
    <property type="project" value="UniProtKB-SubCell"/>
</dbReference>
<feature type="transmembrane region" description="Helical" evidence="10">
    <location>
        <begin position="189"/>
        <end position="213"/>
    </location>
</feature>
<reference evidence="12 13" key="1">
    <citation type="submission" date="2019-07" db="EMBL/GenBank/DDBJ databases">
        <title>Whole genome shotgun sequence of Skermanella aerolata NBRC 106429.</title>
        <authorList>
            <person name="Hosoyama A."/>
            <person name="Uohara A."/>
            <person name="Ohji S."/>
            <person name="Ichikawa N."/>
        </authorList>
    </citation>
    <scope>NUCLEOTIDE SEQUENCE [LARGE SCALE GENOMIC DNA]</scope>
    <source>
        <strain evidence="12 13">NBRC 106429</strain>
    </source>
</reference>
<dbReference type="GO" id="GO:1902600">
    <property type="term" value="P:proton transmembrane transport"/>
    <property type="evidence" value="ECO:0007669"/>
    <property type="project" value="InterPro"/>
</dbReference>
<dbReference type="NCBIfam" id="NF003716">
    <property type="entry name" value="PRK05326.1-3"/>
    <property type="match status" value="1"/>
</dbReference>
<dbReference type="InterPro" id="IPR038770">
    <property type="entry name" value="Na+/solute_symporter_sf"/>
</dbReference>
<feature type="transmembrane region" description="Helical" evidence="10">
    <location>
        <begin position="88"/>
        <end position="109"/>
    </location>
</feature>
<evidence type="ECO:0000256" key="2">
    <source>
        <dbReference type="ARBA" id="ARBA00022448"/>
    </source>
</evidence>
<feature type="transmembrane region" description="Helical" evidence="10">
    <location>
        <begin position="6"/>
        <end position="26"/>
    </location>
</feature>
<keyword evidence="7" id="KW-0406">Ion transport</keyword>
<feature type="transmembrane region" description="Helical" evidence="10">
    <location>
        <begin position="273"/>
        <end position="293"/>
    </location>
</feature>
<feature type="transmembrane region" description="Helical" evidence="10">
    <location>
        <begin position="299"/>
        <end position="322"/>
    </location>
</feature>
<feature type="transmembrane region" description="Helical" evidence="10">
    <location>
        <begin position="334"/>
        <end position="356"/>
    </location>
</feature>
<dbReference type="RefSeq" id="WP_044429165.1">
    <property type="nucleotide sequence ID" value="NZ_BJYZ01000013.1"/>
</dbReference>
<evidence type="ECO:0000256" key="10">
    <source>
        <dbReference type="SAM" id="Phobius"/>
    </source>
</evidence>
<evidence type="ECO:0000256" key="9">
    <source>
        <dbReference type="SAM" id="MobiDB-lite"/>
    </source>
</evidence>
<keyword evidence="5 10" id="KW-0812">Transmembrane</keyword>
<feature type="domain" description="Transporter-associated" evidence="11">
    <location>
        <begin position="488"/>
        <end position="567"/>
    </location>
</feature>
<feature type="transmembrane region" description="Helical" evidence="10">
    <location>
        <begin position="362"/>
        <end position="382"/>
    </location>
</feature>
<dbReference type="Proteomes" id="UP000321523">
    <property type="component" value="Unassembled WGS sequence"/>
</dbReference>
<keyword evidence="8 10" id="KW-0472">Membrane</keyword>
<evidence type="ECO:0000256" key="7">
    <source>
        <dbReference type="ARBA" id="ARBA00023065"/>
    </source>
</evidence>
<comment type="caution">
    <text evidence="12">The sequence shown here is derived from an EMBL/GenBank/DDBJ whole genome shotgun (WGS) entry which is preliminary data.</text>
</comment>
<dbReference type="NCBIfam" id="NF003715">
    <property type="entry name" value="PRK05326.1-2"/>
    <property type="match status" value="1"/>
</dbReference>
<organism evidence="12 13">
    <name type="scientific">Skermanella aerolata</name>
    <dbReference type="NCBI Taxonomy" id="393310"/>
    <lineage>
        <taxon>Bacteria</taxon>
        <taxon>Pseudomonadati</taxon>
        <taxon>Pseudomonadota</taxon>
        <taxon>Alphaproteobacteria</taxon>
        <taxon>Rhodospirillales</taxon>
        <taxon>Azospirillaceae</taxon>
        <taxon>Skermanella</taxon>
    </lineage>
</organism>
<evidence type="ECO:0000259" key="11">
    <source>
        <dbReference type="SMART" id="SM01091"/>
    </source>
</evidence>
<evidence type="ECO:0000256" key="4">
    <source>
        <dbReference type="ARBA" id="ARBA00022475"/>
    </source>
</evidence>
<name>A0A512DR19_9PROT</name>
<gene>
    <name evidence="12" type="ORF">SAE02_30330</name>
</gene>
<evidence type="ECO:0000313" key="13">
    <source>
        <dbReference type="Proteomes" id="UP000321523"/>
    </source>
</evidence>
<evidence type="ECO:0000256" key="1">
    <source>
        <dbReference type="ARBA" id="ARBA00004651"/>
    </source>
</evidence>
<dbReference type="InterPro" id="IPR005170">
    <property type="entry name" value="Transptr-assoc_dom"/>
</dbReference>
<dbReference type="GO" id="GO:0015297">
    <property type="term" value="F:antiporter activity"/>
    <property type="evidence" value="ECO:0007669"/>
    <property type="project" value="UniProtKB-KW"/>
</dbReference>
<keyword evidence="3" id="KW-0050">Antiport</keyword>
<proteinExistence type="predicted"/>
<feature type="region of interest" description="Disordered" evidence="9">
    <location>
        <begin position="611"/>
        <end position="633"/>
    </location>
</feature>
<dbReference type="SMART" id="SM01091">
    <property type="entry name" value="CorC_HlyC"/>
    <property type="match status" value="1"/>
</dbReference>
<protein>
    <submittedName>
        <fullName evidence="12">K+/H+ antiporter</fullName>
    </submittedName>
</protein>
<keyword evidence="13" id="KW-1185">Reference proteome</keyword>
<feature type="transmembrane region" description="Helical" evidence="10">
    <location>
        <begin position="58"/>
        <end position="76"/>
    </location>
</feature>
<dbReference type="NCBIfam" id="NF003714">
    <property type="entry name" value="PRK05326.1-1"/>
    <property type="match status" value="1"/>
</dbReference>
<keyword evidence="6 10" id="KW-1133">Transmembrane helix</keyword>
<evidence type="ECO:0000313" key="12">
    <source>
        <dbReference type="EMBL" id="GEO38885.1"/>
    </source>
</evidence>
<evidence type="ECO:0000256" key="6">
    <source>
        <dbReference type="ARBA" id="ARBA00022989"/>
    </source>
</evidence>
<keyword evidence="2" id="KW-0813">Transport</keyword>
<accession>A0A512DR19</accession>
<comment type="subcellular location">
    <subcellularLocation>
        <location evidence="1">Cell membrane</location>
        <topology evidence="1">Multi-pass membrane protein</topology>
    </subcellularLocation>
</comment>
<keyword evidence="4" id="KW-1003">Cell membrane</keyword>
<dbReference type="PANTHER" id="PTHR32507">
    <property type="entry name" value="NA(+)/H(+) ANTIPORTER 1"/>
    <property type="match status" value="1"/>
</dbReference>
<dbReference type="PANTHER" id="PTHR32507:SF7">
    <property type="entry name" value="K(+)_H(+) ANTIPORTER NHAP2"/>
    <property type="match status" value="1"/>
</dbReference>
<evidence type="ECO:0000256" key="3">
    <source>
        <dbReference type="ARBA" id="ARBA00022449"/>
    </source>
</evidence>
<feature type="transmembrane region" description="Helical" evidence="10">
    <location>
        <begin position="121"/>
        <end position="139"/>
    </location>
</feature>
<dbReference type="InterPro" id="IPR006153">
    <property type="entry name" value="Cation/H_exchanger_TM"/>
</dbReference>
<evidence type="ECO:0000256" key="5">
    <source>
        <dbReference type="ARBA" id="ARBA00022692"/>
    </source>
</evidence>
<dbReference type="Pfam" id="PF00999">
    <property type="entry name" value="Na_H_Exchanger"/>
    <property type="match status" value="1"/>
</dbReference>
<dbReference type="Gene3D" id="1.20.1530.20">
    <property type="match status" value="1"/>
</dbReference>
<dbReference type="EMBL" id="BJYZ01000013">
    <property type="protein sequence ID" value="GEO38885.1"/>
    <property type="molecule type" value="Genomic_DNA"/>
</dbReference>
<evidence type="ECO:0000256" key="8">
    <source>
        <dbReference type="ARBA" id="ARBA00023136"/>
    </source>
</evidence>